<evidence type="ECO:0000313" key="1">
    <source>
        <dbReference type="EMBL" id="MFC4309717.1"/>
    </source>
</evidence>
<organism evidence="1 2">
    <name type="scientific">Steroidobacter flavus</name>
    <dbReference type="NCBI Taxonomy" id="1842136"/>
    <lineage>
        <taxon>Bacteria</taxon>
        <taxon>Pseudomonadati</taxon>
        <taxon>Pseudomonadota</taxon>
        <taxon>Gammaproteobacteria</taxon>
        <taxon>Steroidobacterales</taxon>
        <taxon>Steroidobacteraceae</taxon>
        <taxon>Steroidobacter</taxon>
    </lineage>
</organism>
<keyword evidence="2" id="KW-1185">Reference proteome</keyword>
<dbReference type="Proteomes" id="UP001595904">
    <property type="component" value="Unassembled WGS sequence"/>
</dbReference>
<dbReference type="RefSeq" id="WP_380596754.1">
    <property type="nucleotide sequence ID" value="NZ_JBHSDU010000003.1"/>
</dbReference>
<evidence type="ECO:0000313" key="2">
    <source>
        <dbReference type="Proteomes" id="UP001595904"/>
    </source>
</evidence>
<protein>
    <submittedName>
        <fullName evidence="1">Uncharacterized protein</fullName>
    </submittedName>
</protein>
<comment type="caution">
    <text evidence="1">The sequence shown here is derived from an EMBL/GenBank/DDBJ whole genome shotgun (WGS) entry which is preliminary data.</text>
</comment>
<name>A0ABV8SRZ7_9GAMM</name>
<sequence length="328" mass="37698">MSAAAAMVVSPAAEKLFQENSDRARYARCIKASKRVRWDIDADVFRGRAFDFRRKFLPDGLTKVNDLAFLTPDEKRAMSHVQGRSYATLFGLVERFISAKTLELAGKHVLGDQVALEGLVRFSDEELKHQELFRRIEAAIASRMPGGYALIADANEVARTVLSKSTWAVLALTCHIELFTQAHYRESIERDDDLSDLYRDVFRFHWLEECQHAVMDEIEWHREDRNLSAGERDIAVDDFISLLRMLDEIVSTQSCADAGYFMRLCERCFSPAEQQEIRDTMQRAYRWQYIVSGAQHPHFIKMLSSLLSRQQLQRVQASLALMMGCRSC</sequence>
<reference evidence="2" key="1">
    <citation type="journal article" date="2019" name="Int. J. Syst. Evol. Microbiol.">
        <title>The Global Catalogue of Microorganisms (GCM) 10K type strain sequencing project: providing services to taxonomists for standard genome sequencing and annotation.</title>
        <authorList>
            <consortium name="The Broad Institute Genomics Platform"/>
            <consortium name="The Broad Institute Genome Sequencing Center for Infectious Disease"/>
            <person name="Wu L."/>
            <person name="Ma J."/>
        </authorList>
    </citation>
    <scope>NUCLEOTIDE SEQUENCE [LARGE SCALE GENOMIC DNA]</scope>
    <source>
        <strain evidence="2">CGMCC 1.10759</strain>
    </source>
</reference>
<gene>
    <name evidence="1" type="ORF">ACFPN2_11555</name>
</gene>
<accession>A0ABV8SRZ7</accession>
<dbReference type="EMBL" id="JBHSDU010000003">
    <property type="protein sequence ID" value="MFC4309717.1"/>
    <property type="molecule type" value="Genomic_DNA"/>
</dbReference>
<proteinExistence type="predicted"/>